<accession>A0A2C6L0Y3</accession>
<proteinExistence type="predicted"/>
<feature type="compositionally biased region" description="Basic and acidic residues" evidence="1">
    <location>
        <begin position="97"/>
        <end position="114"/>
    </location>
</feature>
<feature type="compositionally biased region" description="Basic and acidic residues" evidence="1">
    <location>
        <begin position="156"/>
        <end position="181"/>
    </location>
</feature>
<gene>
    <name evidence="2" type="ORF">CSUI_004593</name>
</gene>
<feature type="compositionally biased region" description="Acidic residues" evidence="1">
    <location>
        <begin position="1"/>
        <end position="11"/>
    </location>
</feature>
<feature type="compositionally biased region" description="Basic and acidic residues" evidence="1">
    <location>
        <begin position="464"/>
        <end position="480"/>
    </location>
</feature>
<feature type="region of interest" description="Disordered" evidence="1">
    <location>
        <begin position="400"/>
        <end position="531"/>
    </location>
</feature>
<dbReference type="VEuPathDB" id="ToxoDB:CSUI_004593"/>
<organism evidence="2 3">
    <name type="scientific">Cystoisospora suis</name>
    <dbReference type="NCBI Taxonomy" id="483139"/>
    <lineage>
        <taxon>Eukaryota</taxon>
        <taxon>Sar</taxon>
        <taxon>Alveolata</taxon>
        <taxon>Apicomplexa</taxon>
        <taxon>Conoidasida</taxon>
        <taxon>Coccidia</taxon>
        <taxon>Eucoccidiorida</taxon>
        <taxon>Eimeriorina</taxon>
        <taxon>Sarcocystidae</taxon>
        <taxon>Cystoisospora</taxon>
    </lineage>
</organism>
<dbReference type="EMBL" id="MIGC01002155">
    <property type="protein sequence ID" value="PHJ21563.1"/>
    <property type="molecule type" value="Genomic_DNA"/>
</dbReference>
<sequence>MRGEDGDDERLESEKREKEDEEGDQVCQVDRRKRGSLQHEDEEKEEERKEGGTCDDRKTIASAHEDGSKESEEEKKKKEGGVEVRVLQESSPGSSIEFDKGETEMKKEEKKTMNLDDNNDTQSDRGSGSLSGVCTPHASTMTSRANTADVDSLLSRQKEKEHPHEEEDEGRTTESQGEKHSLFCKGGVEGRRDTSSSLSSESSSLLLSSTRNDDIASLSTAIAPQASRATVNSQKEEKEENKTSRGKKTDTIASSGKKEETIDSSGKEKETFGSSKMSKSIPSEKETSSFSSISSQTPSSHPPAYRPAVHAATERILRNFERQIDSTRSLSDTKQNTLGDYRAASYNPFGNRASRCDFLQADLPLTSPSLQVLQEDTQISRIHKRDMGLKTVAALSSVVRTSPKSRSFLGGDQALNRSTRRSYQRDGKGERDGVTDKKQEGDEYDRYLYLTRHHRSSPSPPSHVDSRHPHTGDRKQKKDPSSSSSATTTTTVAGGARSFSPVFTARQSGGGDSHGSPSYDDDEASQNSSVVGRSTVTTAALKTLFSPNALILPSQQDLRSRAKKRIKFLKNFHIWRAVSSIKIRSISAGQEHSLLLLDVEYLEGSLESFFTSS</sequence>
<comment type="caution">
    <text evidence="2">The sequence shown here is derived from an EMBL/GenBank/DDBJ whole genome shotgun (WGS) entry which is preliminary data.</text>
</comment>
<feature type="compositionally biased region" description="Low complexity" evidence="1">
    <location>
        <begin position="481"/>
        <end position="491"/>
    </location>
</feature>
<keyword evidence="3" id="KW-1185">Reference proteome</keyword>
<dbReference type="GeneID" id="94427992"/>
<feature type="region of interest" description="Disordered" evidence="1">
    <location>
        <begin position="1"/>
        <end position="306"/>
    </location>
</feature>
<name>A0A2C6L0Y3_9APIC</name>
<feature type="compositionally biased region" description="Basic and acidic residues" evidence="1">
    <location>
        <begin position="234"/>
        <end position="271"/>
    </location>
</feature>
<reference evidence="2 3" key="1">
    <citation type="journal article" date="2017" name="Int. J. Parasitol.">
        <title>The genome of the protozoan parasite Cystoisospora suis and a reverse vaccinology approach to identify vaccine candidates.</title>
        <authorList>
            <person name="Palmieri N."/>
            <person name="Shrestha A."/>
            <person name="Ruttkowski B."/>
            <person name="Beck T."/>
            <person name="Vogl C."/>
            <person name="Tomley F."/>
            <person name="Blake D.P."/>
            <person name="Joachim A."/>
        </authorList>
    </citation>
    <scope>NUCLEOTIDE SEQUENCE [LARGE SCALE GENOMIC DNA]</scope>
    <source>
        <strain evidence="2 3">Wien I</strain>
    </source>
</reference>
<protein>
    <submittedName>
        <fullName evidence="2">Uncharacterized protein</fullName>
    </submittedName>
</protein>
<feature type="compositionally biased region" description="Polar residues" evidence="1">
    <location>
        <begin position="120"/>
        <end position="146"/>
    </location>
</feature>
<feature type="compositionally biased region" description="Polar residues" evidence="1">
    <location>
        <begin position="217"/>
        <end position="233"/>
    </location>
</feature>
<evidence type="ECO:0000313" key="2">
    <source>
        <dbReference type="EMBL" id="PHJ21563.1"/>
    </source>
</evidence>
<feature type="compositionally biased region" description="Low complexity" evidence="1">
    <location>
        <begin position="195"/>
        <end position="209"/>
    </location>
</feature>
<feature type="compositionally biased region" description="Basic and acidic residues" evidence="1">
    <location>
        <begin position="37"/>
        <end position="82"/>
    </location>
</feature>
<dbReference type="Proteomes" id="UP000221165">
    <property type="component" value="Unassembled WGS sequence"/>
</dbReference>
<feature type="compositionally biased region" description="Low complexity" evidence="1">
    <location>
        <begin position="288"/>
        <end position="299"/>
    </location>
</feature>
<feature type="compositionally biased region" description="Basic and acidic residues" evidence="1">
    <location>
        <begin position="423"/>
        <end position="446"/>
    </location>
</feature>
<evidence type="ECO:0000256" key="1">
    <source>
        <dbReference type="SAM" id="MobiDB-lite"/>
    </source>
</evidence>
<evidence type="ECO:0000313" key="3">
    <source>
        <dbReference type="Proteomes" id="UP000221165"/>
    </source>
</evidence>
<dbReference type="RefSeq" id="XP_067923245.1">
    <property type="nucleotide sequence ID" value="XM_068064781.1"/>
</dbReference>
<dbReference type="AlphaFoldDB" id="A0A2C6L0Y3"/>